<evidence type="ECO:0000259" key="16">
    <source>
        <dbReference type="PROSITE" id="PS51669"/>
    </source>
</evidence>
<feature type="domain" description="4Fe-4S His(Cys)3-ligated-type" evidence="17">
    <location>
        <begin position="81"/>
        <end position="120"/>
    </location>
</feature>
<dbReference type="FunFam" id="3.10.20.740:FF:000004">
    <property type="entry name" value="NADH-quinone oxidoreductase"/>
    <property type="match status" value="1"/>
</dbReference>
<evidence type="ECO:0000256" key="8">
    <source>
        <dbReference type="ARBA" id="ARBA00022967"/>
    </source>
</evidence>
<dbReference type="InterPro" id="IPR001041">
    <property type="entry name" value="2Fe-2S_ferredoxin-type"/>
</dbReference>
<keyword evidence="10" id="KW-0411">Iron-sulfur</keyword>
<keyword evidence="12" id="KW-0472">Membrane</keyword>
<dbReference type="GO" id="GO:0016020">
    <property type="term" value="C:membrane"/>
    <property type="evidence" value="ECO:0007669"/>
    <property type="project" value="UniProtKB-SubCell"/>
</dbReference>
<proteinExistence type="inferred from homology"/>
<name>A0A953M1Z2_9BACT</name>
<dbReference type="FunFam" id="3.30.70.20:FF:000035">
    <property type="entry name" value="Iron hydrogenase 1"/>
    <property type="match status" value="1"/>
</dbReference>
<dbReference type="Pfam" id="PF13510">
    <property type="entry name" value="Fer2_4"/>
    <property type="match status" value="1"/>
</dbReference>
<dbReference type="PROSITE" id="PS00198">
    <property type="entry name" value="4FE4S_FER_1"/>
    <property type="match status" value="1"/>
</dbReference>
<keyword evidence="9" id="KW-0408">Iron</keyword>
<evidence type="ECO:0000256" key="7">
    <source>
        <dbReference type="ARBA" id="ARBA00022737"/>
    </source>
</evidence>
<dbReference type="GO" id="GO:0051539">
    <property type="term" value="F:4 iron, 4 sulfur cluster binding"/>
    <property type="evidence" value="ECO:0007669"/>
    <property type="project" value="UniProtKB-KW"/>
</dbReference>
<comment type="similarity">
    <text evidence="3">Belongs to the complex I 75 kDa subunit family.</text>
</comment>
<evidence type="ECO:0000256" key="9">
    <source>
        <dbReference type="ARBA" id="ARBA00023004"/>
    </source>
</evidence>
<keyword evidence="5" id="KW-0001">2Fe-2S</keyword>
<evidence type="ECO:0000256" key="13">
    <source>
        <dbReference type="ARBA" id="ARBA00034078"/>
    </source>
</evidence>
<comment type="cofactor">
    <cofactor evidence="1">
        <name>[4Fe-4S] cluster</name>
        <dbReference type="ChEBI" id="CHEBI:49883"/>
    </cofactor>
</comment>
<evidence type="ECO:0000256" key="12">
    <source>
        <dbReference type="ARBA" id="ARBA00023136"/>
    </source>
</evidence>
<sequence length="677" mass="71371">MANMVNFTIDGKKAKAPEGVNLIEAAEMNGIHIPNLCFLKGQKGIGACRLCLVEVEGMKAPMIACTSKIKEGMSINTKTEKVLEVRKFVVDLILSMHPLDCMTCTKAGGCNLQQYAYDFEIKESSFTRKKFGFAVDEANPFIKRDPDYCVLCGRCVRVCKNQGTNVLEFMGRGVGSKVTTANDKPLQESGCTFCGSCVDVCPVNALLEADRWRKGREWEYDKTKSVCLLCGNGCDITVSSKDGIVRKVNAGAMDGSPEKYLCAYGRFGFDCIESDTRVTAPMKRVDGELKETSWEDALAVVAAEMKETGENAGIIASAGMLNEDALTLKNFVADAVKTKNVDTTASLYGSAETLLSGSADPDAADLFVLVDLNPSQQTRALPALDALIRRKVNGGAKLITVNAAEPAIASIAAVKLAGDEAESLKALVKALADKGLVTEKSLADAASGAAVTEDVEQAASLFAAAHHPVVISSSALYTAAANLGLVKGSAIAMPLESNAKGVLLMGLAPAGKSYKEMAQGGTGLLYAIGEVPLSERPKVDFLIVQNSHLTPLARQADVVLPAAAFMEAEGTIVDYAGRVKYVAGVVAPAGEARTHRDIFAALAAAMGAKTAAATEADARNLAQPKAKGTVGAFSRTNGFEVTAEEMMESVNASVINGSRLLWLKEAKIQTASTSQAA</sequence>
<dbReference type="SMART" id="SM00929">
    <property type="entry name" value="NADH-G_4Fe-4S_3"/>
    <property type="match status" value="1"/>
</dbReference>
<gene>
    <name evidence="18" type="ORF">K8I29_14980</name>
</gene>
<dbReference type="Pfam" id="PF10588">
    <property type="entry name" value="NADH-G_4Fe-4S_3"/>
    <property type="match status" value="1"/>
</dbReference>
<reference evidence="18" key="1">
    <citation type="journal article" date="2021" name="bioRxiv">
        <title>Unraveling nitrogen, sulfur and carbon metabolic pathways and microbial community transcriptional responses to substrate deprivation and toxicity stresses in a bioreactor mimicking anoxic brackish coastal sediment conditions.</title>
        <authorList>
            <person name="Martins P.D."/>
            <person name="Echeveste M.J."/>
            <person name="Arshad A."/>
            <person name="Kurth J."/>
            <person name="Ouboter H."/>
            <person name="Jetten M.S.M."/>
            <person name="Welte C.U."/>
        </authorList>
    </citation>
    <scope>NUCLEOTIDE SEQUENCE</scope>
    <source>
        <strain evidence="18">MAG_39</strain>
    </source>
</reference>
<evidence type="ECO:0000256" key="11">
    <source>
        <dbReference type="ARBA" id="ARBA00023027"/>
    </source>
</evidence>
<dbReference type="PROSITE" id="PS51085">
    <property type="entry name" value="2FE2S_FER_2"/>
    <property type="match status" value="1"/>
</dbReference>
<dbReference type="AlphaFoldDB" id="A0A953M1Z2"/>
<keyword evidence="6" id="KW-0479">Metal-binding</keyword>
<dbReference type="CDD" id="cd00368">
    <property type="entry name" value="Molybdopterin-Binding"/>
    <property type="match status" value="1"/>
</dbReference>
<evidence type="ECO:0000256" key="5">
    <source>
        <dbReference type="ARBA" id="ARBA00022714"/>
    </source>
</evidence>
<dbReference type="Gene3D" id="3.10.20.740">
    <property type="match status" value="1"/>
</dbReference>
<keyword evidence="8" id="KW-1278">Translocase</keyword>
<dbReference type="PROSITE" id="PS51839">
    <property type="entry name" value="4FE4S_HC3"/>
    <property type="match status" value="1"/>
</dbReference>
<evidence type="ECO:0000256" key="4">
    <source>
        <dbReference type="ARBA" id="ARBA00022485"/>
    </source>
</evidence>
<evidence type="ECO:0000256" key="2">
    <source>
        <dbReference type="ARBA" id="ARBA00004370"/>
    </source>
</evidence>
<feature type="domain" description="4Fe-4S Mo/W bis-MGD-type" evidence="16">
    <location>
        <begin position="220"/>
        <end position="276"/>
    </location>
</feature>
<dbReference type="PANTHER" id="PTHR43105">
    <property type="entry name" value="RESPIRATORY NITRATE REDUCTASE"/>
    <property type="match status" value="1"/>
</dbReference>
<evidence type="ECO:0000256" key="1">
    <source>
        <dbReference type="ARBA" id="ARBA00001966"/>
    </source>
</evidence>
<evidence type="ECO:0000259" key="14">
    <source>
        <dbReference type="PROSITE" id="PS51085"/>
    </source>
</evidence>
<dbReference type="GO" id="GO:0051537">
    <property type="term" value="F:2 iron, 2 sulfur cluster binding"/>
    <property type="evidence" value="ECO:0007669"/>
    <property type="project" value="UniProtKB-KW"/>
</dbReference>
<evidence type="ECO:0000256" key="6">
    <source>
        <dbReference type="ARBA" id="ARBA00022723"/>
    </source>
</evidence>
<keyword evidence="11" id="KW-0520">NAD</keyword>
<dbReference type="PROSITE" id="PS51379">
    <property type="entry name" value="4FE4S_FER_2"/>
    <property type="match status" value="2"/>
</dbReference>
<dbReference type="Pfam" id="PF00384">
    <property type="entry name" value="Molybdopterin"/>
    <property type="match status" value="1"/>
</dbReference>
<feature type="domain" description="2Fe-2S ferredoxin-type" evidence="14">
    <location>
        <begin position="3"/>
        <end position="81"/>
    </location>
</feature>
<keyword evidence="4" id="KW-0004">4Fe-4S</keyword>
<evidence type="ECO:0000256" key="10">
    <source>
        <dbReference type="ARBA" id="ARBA00023014"/>
    </source>
</evidence>
<protein>
    <submittedName>
        <fullName evidence="18">Molybdopterin-dependent oxidoreductase</fullName>
    </submittedName>
</protein>
<reference evidence="18" key="2">
    <citation type="submission" date="2021-08" db="EMBL/GenBank/DDBJ databases">
        <authorList>
            <person name="Dalcin Martins P."/>
        </authorList>
    </citation>
    <scope>NUCLEOTIDE SEQUENCE</scope>
    <source>
        <strain evidence="18">MAG_39</strain>
    </source>
</reference>
<dbReference type="EMBL" id="JAIOIV010000118">
    <property type="protein sequence ID" value="MBZ0157500.1"/>
    <property type="molecule type" value="Genomic_DNA"/>
</dbReference>
<evidence type="ECO:0000259" key="15">
    <source>
        <dbReference type="PROSITE" id="PS51379"/>
    </source>
</evidence>
<feature type="domain" description="4Fe-4S ferredoxin-type" evidence="15">
    <location>
        <begin position="140"/>
        <end position="169"/>
    </location>
</feature>
<dbReference type="Gene3D" id="3.40.50.740">
    <property type="match status" value="2"/>
</dbReference>
<dbReference type="GO" id="GO:0046872">
    <property type="term" value="F:metal ion binding"/>
    <property type="evidence" value="ECO:0007669"/>
    <property type="project" value="UniProtKB-KW"/>
</dbReference>
<dbReference type="Gene3D" id="3.30.70.20">
    <property type="match status" value="1"/>
</dbReference>
<dbReference type="SUPFAM" id="SSF54292">
    <property type="entry name" value="2Fe-2S ferredoxin-like"/>
    <property type="match status" value="1"/>
</dbReference>
<comment type="subcellular location">
    <subcellularLocation>
        <location evidence="2">Membrane</location>
    </subcellularLocation>
</comment>
<organism evidence="18 19">
    <name type="scientific">Candidatus Nitrobium versatile</name>
    <dbReference type="NCBI Taxonomy" id="2884831"/>
    <lineage>
        <taxon>Bacteria</taxon>
        <taxon>Pseudomonadati</taxon>
        <taxon>Nitrospirota</taxon>
        <taxon>Nitrospiria</taxon>
        <taxon>Nitrospirales</taxon>
        <taxon>Nitrospiraceae</taxon>
        <taxon>Candidatus Nitrobium</taxon>
    </lineage>
</organism>
<dbReference type="InterPro" id="IPR054351">
    <property type="entry name" value="NADH_UbQ_OxRdtase_ferredoxin"/>
</dbReference>
<dbReference type="InterPro" id="IPR036010">
    <property type="entry name" value="2Fe-2S_ferredoxin-like_sf"/>
</dbReference>
<comment type="cofactor">
    <cofactor evidence="13">
        <name>[2Fe-2S] cluster</name>
        <dbReference type="ChEBI" id="CHEBI:190135"/>
    </cofactor>
</comment>
<dbReference type="PROSITE" id="PS51669">
    <property type="entry name" value="4FE4S_MOW_BIS_MGD"/>
    <property type="match status" value="1"/>
</dbReference>
<dbReference type="SUPFAM" id="SSF53706">
    <property type="entry name" value="Formate dehydrogenase/DMSO reductase, domains 1-3"/>
    <property type="match status" value="1"/>
</dbReference>
<dbReference type="InterPro" id="IPR050123">
    <property type="entry name" value="Prok_molybdopt-oxidoreductase"/>
</dbReference>
<evidence type="ECO:0000313" key="18">
    <source>
        <dbReference type="EMBL" id="MBZ0157500.1"/>
    </source>
</evidence>
<dbReference type="Proteomes" id="UP000705867">
    <property type="component" value="Unassembled WGS sequence"/>
</dbReference>
<feature type="domain" description="4Fe-4S ferredoxin-type" evidence="15">
    <location>
        <begin position="182"/>
        <end position="211"/>
    </location>
</feature>
<dbReference type="Pfam" id="PF04879">
    <property type="entry name" value="Molybdop_Fe4S4"/>
    <property type="match status" value="1"/>
</dbReference>
<keyword evidence="7" id="KW-0677">Repeat</keyword>
<evidence type="ECO:0000256" key="3">
    <source>
        <dbReference type="ARBA" id="ARBA00005404"/>
    </source>
</evidence>
<dbReference type="InterPro" id="IPR017900">
    <property type="entry name" value="4Fe4S_Fe_S_CS"/>
</dbReference>
<dbReference type="Gene3D" id="2.20.25.90">
    <property type="entry name" value="ADC-like domains"/>
    <property type="match status" value="1"/>
</dbReference>
<dbReference type="Pfam" id="PF22117">
    <property type="entry name" value="Fer4_Nqo3"/>
    <property type="match status" value="1"/>
</dbReference>
<dbReference type="InterPro" id="IPR006963">
    <property type="entry name" value="Mopterin_OxRdtase_4Fe-4S_dom"/>
</dbReference>
<comment type="caution">
    <text evidence="18">The sequence shown here is derived from an EMBL/GenBank/DDBJ whole genome shotgun (WGS) entry which is preliminary data.</text>
</comment>
<dbReference type="CDD" id="cd00207">
    <property type="entry name" value="fer2"/>
    <property type="match status" value="1"/>
</dbReference>
<dbReference type="InterPro" id="IPR019574">
    <property type="entry name" value="NADH_UbQ_OxRdtase_Gsu_4Fe4S-bd"/>
</dbReference>
<dbReference type="SUPFAM" id="SSF54862">
    <property type="entry name" value="4Fe-4S ferredoxins"/>
    <property type="match status" value="1"/>
</dbReference>
<dbReference type="InterPro" id="IPR006656">
    <property type="entry name" value="Mopterin_OxRdtase"/>
</dbReference>
<evidence type="ECO:0000259" key="17">
    <source>
        <dbReference type="PROSITE" id="PS51839"/>
    </source>
</evidence>
<dbReference type="GO" id="GO:0016491">
    <property type="term" value="F:oxidoreductase activity"/>
    <property type="evidence" value="ECO:0007669"/>
    <property type="project" value="InterPro"/>
</dbReference>
<accession>A0A953M1Z2</accession>
<dbReference type="PANTHER" id="PTHR43105:SF10">
    <property type="entry name" value="NADH-QUINONE OXIDOREDUCTASE SUBUNIT G"/>
    <property type="match status" value="1"/>
</dbReference>
<dbReference type="InterPro" id="IPR017896">
    <property type="entry name" value="4Fe4S_Fe-S-bd"/>
</dbReference>
<dbReference type="Gene3D" id="3.40.228.10">
    <property type="entry name" value="Dimethylsulfoxide Reductase, domain 2"/>
    <property type="match status" value="1"/>
</dbReference>
<evidence type="ECO:0000313" key="19">
    <source>
        <dbReference type="Proteomes" id="UP000705867"/>
    </source>
</evidence>